<sequence length="427" mass="46821">MEKFYRLFVIILLAFQVSDCALYAQKDLIIEASRVSPVGLVSYASGVKLSGIGNSKHIDGYVKTYGDEHFIFPVGHHNVYRPFAAESAGTYGAYYKENPSLISLQGIGPFNINAKDSTVNKISSTEFWDINGTNTSKLSLTWNHASSVKNLTGDSLSRLSIVGWNSLTNRWESIRSSIDEMAITGWVSNIDSGSITTLHRIIPNSYEIYSLASLSSSSIPQSFDGLLESINCDTIKGWAWDKSNPLAHVTVELLDADVVIATGAAVTYRADLEGAGLGTGRYGFSIVVPPLLKDGEDHNIKLRVRNSTYTLQNSLQNLNCPYGGRLEEVDCANFKGWAWNPNKPNLEGLTVELLENNIVLGSTNAKIYREDLAANGIGTGYYGFLLPIPQSLKNGYAHTVSMRIKGTNFFLDESPKTFTCFSPSYEG</sequence>
<accession>A0A9X1TWK1</accession>
<dbReference type="EMBL" id="JAKFFV010000018">
    <property type="protein sequence ID" value="MCF2501187.1"/>
    <property type="molecule type" value="Genomic_DNA"/>
</dbReference>
<dbReference type="Proteomes" id="UP001139411">
    <property type="component" value="Unassembled WGS sequence"/>
</dbReference>
<name>A0A9X1TWK1_9BACT</name>
<comment type="caution">
    <text evidence="1">The sequence shown here is derived from an EMBL/GenBank/DDBJ whole genome shotgun (WGS) entry which is preliminary data.</text>
</comment>
<proteinExistence type="predicted"/>
<protein>
    <submittedName>
        <fullName evidence="1">T9SS C-terminal target domain-containing protein</fullName>
    </submittedName>
</protein>
<feature type="non-terminal residue" evidence="1">
    <location>
        <position position="427"/>
    </location>
</feature>
<organism evidence="1 2">
    <name type="scientific">Dyadobacter chenhuakuii</name>
    <dbReference type="NCBI Taxonomy" id="2909339"/>
    <lineage>
        <taxon>Bacteria</taxon>
        <taxon>Pseudomonadati</taxon>
        <taxon>Bacteroidota</taxon>
        <taxon>Cytophagia</taxon>
        <taxon>Cytophagales</taxon>
        <taxon>Spirosomataceae</taxon>
        <taxon>Dyadobacter</taxon>
    </lineage>
</organism>
<evidence type="ECO:0000313" key="2">
    <source>
        <dbReference type="Proteomes" id="UP001139411"/>
    </source>
</evidence>
<dbReference type="AlphaFoldDB" id="A0A9X1TWK1"/>
<reference evidence="1" key="1">
    <citation type="submission" date="2022-01" db="EMBL/GenBank/DDBJ databases">
        <title>Novel species in genus Dyadobacter.</title>
        <authorList>
            <person name="Ma C."/>
        </authorList>
    </citation>
    <scope>NUCLEOTIDE SEQUENCE</scope>
    <source>
        <strain evidence="1">CY357</strain>
    </source>
</reference>
<gene>
    <name evidence="1" type="ORF">L0661_22895</name>
</gene>
<evidence type="ECO:0000313" key="1">
    <source>
        <dbReference type="EMBL" id="MCF2501187.1"/>
    </source>
</evidence>